<dbReference type="Proteomes" id="UP000298030">
    <property type="component" value="Unassembled WGS sequence"/>
</dbReference>
<organism evidence="10 11">
    <name type="scientific">Coprinellus micaceus</name>
    <name type="common">Glistening ink-cap mushroom</name>
    <name type="synonym">Coprinus micaceus</name>
    <dbReference type="NCBI Taxonomy" id="71717"/>
    <lineage>
        <taxon>Eukaryota</taxon>
        <taxon>Fungi</taxon>
        <taxon>Dikarya</taxon>
        <taxon>Basidiomycota</taxon>
        <taxon>Agaricomycotina</taxon>
        <taxon>Agaricomycetes</taxon>
        <taxon>Agaricomycetidae</taxon>
        <taxon>Agaricales</taxon>
        <taxon>Agaricineae</taxon>
        <taxon>Psathyrellaceae</taxon>
        <taxon>Coprinellus</taxon>
    </lineage>
</organism>
<evidence type="ECO:0000256" key="5">
    <source>
        <dbReference type="ARBA" id="ARBA00022927"/>
    </source>
</evidence>
<accession>A0A4Y7TS40</accession>
<evidence type="ECO:0008006" key="12">
    <source>
        <dbReference type="Google" id="ProtNLM"/>
    </source>
</evidence>
<comment type="subcellular location">
    <subcellularLocation>
        <location evidence="1">Nucleus envelope</location>
    </subcellularLocation>
</comment>
<dbReference type="PANTHER" id="PTHR13405">
    <property type="entry name" value="NUCLEAR PORE COMPLEX PROTEIN NUP133"/>
    <property type="match status" value="1"/>
</dbReference>
<evidence type="ECO:0000256" key="1">
    <source>
        <dbReference type="ARBA" id="ARBA00004259"/>
    </source>
</evidence>
<name>A0A4Y7TS40_COPMI</name>
<dbReference type="Pfam" id="PF03177">
    <property type="entry name" value="Nucleoporin_C"/>
    <property type="match status" value="1"/>
</dbReference>
<keyword evidence="5" id="KW-0653">Protein transport</keyword>
<keyword evidence="4" id="KW-0509">mRNA transport</keyword>
<dbReference type="GO" id="GO:0017056">
    <property type="term" value="F:structural constituent of nuclear pore"/>
    <property type="evidence" value="ECO:0007669"/>
    <property type="project" value="InterPro"/>
</dbReference>
<evidence type="ECO:0000313" key="10">
    <source>
        <dbReference type="EMBL" id="TEB36359.1"/>
    </source>
</evidence>
<feature type="domain" description="Nucleoporin Nup133/Nup155-like N-terminal" evidence="9">
    <location>
        <begin position="1"/>
        <end position="274"/>
    </location>
</feature>
<keyword evidence="11" id="KW-1185">Reference proteome</keyword>
<keyword evidence="7" id="KW-0539">Nucleus</keyword>
<gene>
    <name evidence="10" type="ORF">FA13DRAFT_1727949</name>
</gene>
<comment type="similarity">
    <text evidence="2">Belongs to the nucleoporin Nup133 family.</text>
</comment>
<dbReference type="Gene3D" id="2.130.10.10">
    <property type="entry name" value="YVTN repeat-like/Quinoprotein amine dehydrogenase"/>
    <property type="match status" value="1"/>
</dbReference>
<dbReference type="GO" id="GO:0031080">
    <property type="term" value="C:nuclear pore outer ring"/>
    <property type="evidence" value="ECO:0007669"/>
    <property type="project" value="TreeGrafter"/>
</dbReference>
<dbReference type="InterPro" id="IPR037624">
    <property type="entry name" value="Nup133-like"/>
</dbReference>
<dbReference type="STRING" id="71717.A0A4Y7TS40"/>
<dbReference type="Pfam" id="PF08801">
    <property type="entry name" value="Nucleoporin_N"/>
    <property type="match status" value="1"/>
</dbReference>
<evidence type="ECO:0000256" key="7">
    <source>
        <dbReference type="ARBA" id="ARBA00023242"/>
    </source>
</evidence>
<dbReference type="InterPro" id="IPR014908">
    <property type="entry name" value="Nucleoporin_Nup133/Nup155_N"/>
</dbReference>
<reference evidence="10 11" key="1">
    <citation type="journal article" date="2019" name="Nat. Ecol. Evol.">
        <title>Megaphylogeny resolves global patterns of mushroom evolution.</title>
        <authorList>
            <person name="Varga T."/>
            <person name="Krizsan K."/>
            <person name="Foldi C."/>
            <person name="Dima B."/>
            <person name="Sanchez-Garcia M."/>
            <person name="Sanchez-Ramirez S."/>
            <person name="Szollosi G.J."/>
            <person name="Szarkandi J.G."/>
            <person name="Papp V."/>
            <person name="Albert L."/>
            <person name="Andreopoulos W."/>
            <person name="Angelini C."/>
            <person name="Antonin V."/>
            <person name="Barry K.W."/>
            <person name="Bougher N.L."/>
            <person name="Buchanan P."/>
            <person name="Buyck B."/>
            <person name="Bense V."/>
            <person name="Catcheside P."/>
            <person name="Chovatia M."/>
            <person name="Cooper J."/>
            <person name="Damon W."/>
            <person name="Desjardin D."/>
            <person name="Finy P."/>
            <person name="Geml J."/>
            <person name="Haridas S."/>
            <person name="Hughes K."/>
            <person name="Justo A."/>
            <person name="Karasinski D."/>
            <person name="Kautmanova I."/>
            <person name="Kiss B."/>
            <person name="Kocsube S."/>
            <person name="Kotiranta H."/>
            <person name="LaButti K.M."/>
            <person name="Lechner B.E."/>
            <person name="Liimatainen K."/>
            <person name="Lipzen A."/>
            <person name="Lukacs Z."/>
            <person name="Mihaltcheva S."/>
            <person name="Morgado L.N."/>
            <person name="Niskanen T."/>
            <person name="Noordeloos M.E."/>
            <person name="Ohm R.A."/>
            <person name="Ortiz-Santana B."/>
            <person name="Ovrebo C."/>
            <person name="Racz N."/>
            <person name="Riley R."/>
            <person name="Savchenko A."/>
            <person name="Shiryaev A."/>
            <person name="Soop K."/>
            <person name="Spirin V."/>
            <person name="Szebenyi C."/>
            <person name="Tomsovsky M."/>
            <person name="Tulloss R.E."/>
            <person name="Uehling J."/>
            <person name="Grigoriev I.V."/>
            <person name="Vagvolgyi C."/>
            <person name="Papp T."/>
            <person name="Martin F.M."/>
            <person name="Miettinen O."/>
            <person name="Hibbett D.S."/>
            <person name="Nagy L.G."/>
        </authorList>
    </citation>
    <scope>NUCLEOTIDE SEQUENCE [LARGE SCALE GENOMIC DNA]</scope>
    <source>
        <strain evidence="10 11">FP101781</strain>
    </source>
</reference>
<evidence type="ECO:0000256" key="6">
    <source>
        <dbReference type="ARBA" id="ARBA00023010"/>
    </source>
</evidence>
<dbReference type="AlphaFoldDB" id="A0A4Y7TS40"/>
<dbReference type="GO" id="GO:0016973">
    <property type="term" value="P:poly(A)+ mRNA export from nucleus"/>
    <property type="evidence" value="ECO:0007669"/>
    <property type="project" value="TreeGrafter"/>
</dbReference>
<dbReference type="InterPro" id="IPR015943">
    <property type="entry name" value="WD40/YVTN_repeat-like_dom_sf"/>
</dbReference>
<dbReference type="EMBL" id="QPFP01000006">
    <property type="protein sequence ID" value="TEB36359.1"/>
    <property type="molecule type" value="Genomic_DNA"/>
</dbReference>
<sequence length="1033" mass="116474">MGGIDTLSGFAVIASSRTCFVWQHAQKMTFSIPPFHALVPHGASQEPGLILLSHSGHVRFWQSIGMGLAGGENFAPFDLNLREGESVTNLTRVDNQLYVASTSHGSLYRIALSSTGGKYHLATRLFSRPPSARGLFSFLGSSSTQSPIGEREVWALGEERIQKWILKAEGWEEKVVDENLSEAVKMVLEDSQTVSEGEMDLELLDLAINEAGSFIVLVSYAGKEESGNLRRLYALVQLELVGKTFTVLHVKPVPYQNTSAPTAPVVPRIQLLLSGAIVSVEFGDTVAFCSEESEYQDRIQLKSQADRTLGVGVHQGNNSLLVLTASSMMQVQLSLDKIRRFSPQTGRTNLIKSTMMQAILYGSLPENPLYFSFPPHVDEESLMRGAEQLSQAVLRSDPEVVRRDHDLTAQLHSRSDRLSWLMSFIGENMVQDKMSQRSKQRLATDAEKLHAAESLWQAYNELLETSPKFTVLNDCVHAYMAELGELKHEDVMRAFFRTRVAELGRLIRKVAEVIKMSAEQTKRDVYQLLPEANQIVIVTLHAAFKYRSANHSRYYLEAPMISAWTSRPGTIDIVLSLFDLTTKAFDAAAAGSISLTETALHDQLPQLAALLFECVSERLQWLSSPIAADEPNVGQEREELEQRFASLRPEVLETLRRMGRQDKAFALAERYSDFASLVALCHRDTIWPPERNPHFERIQVYIDNYKESFTDELYQWYIQHGELRIMFDQETEHDQSAFIDRFFAKKPNPGISWLHSVGKERYEEAAGALLEEAKRARELQAKHLMLSIGKLAQLAGESADEKVLDAFHDGLDFVSVHQTLITELRSALEGVTGRRSLDNQVDIIIKAKARKLRETKGFASVYKDLVKQLLQGKALSIEDAVDLLTLKDNLLVLNDDGEYEVETVRDYATALYLLSSAHDLPEARKKSTFRTVWRRVYLNDDWAAIGKTANVSDSEIKDRLRNTALYYTLKKVIDHGIALEGNYNPAPDIASRRRIGEDYNYERDRLGDYELEEIWVRVKELVVSDEEASMWAS</sequence>
<evidence type="ECO:0000313" key="11">
    <source>
        <dbReference type="Proteomes" id="UP000298030"/>
    </source>
</evidence>
<evidence type="ECO:0000259" key="9">
    <source>
        <dbReference type="Pfam" id="PF08801"/>
    </source>
</evidence>
<dbReference type="GO" id="GO:0000972">
    <property type="term" value="P:transcription-dependent tethering of RNA polymerase II gene DNA at nuclear periphery"/>
    <property type="evidence" value="ECO:0007669"/>
    <property type="project" value="TreeGrafter"/>
</dbReference>
<dbReference type="Gene3D" id="1.20.58.1380">
    <property type="match status" value="1"/>
</dbReference>
<proteinExistence type="inferred from homology"/>
<evidence type="ECO:0000259" key="8">
    <source>
        <dbReference type="Pfam" id="PF03177"/>
    </source>
</evidence>
<evidence type="ECO:0000256" key="3">
    <source>
        <dbReference type="ARBA" id="ARBA00022448"/>
    </source>
</evidence>
<evidence type="ECO:0000256" key="4">
    <source>
        <dbReference type="ARBA" id="ARBA00022816"/>
    </source>
</evidence>
<keyword evidence="3" id="KW-0813">Transport</keyword>
<dbReference type="OrthoDB" id="103454at2759"/>
<protein>
    <recommendedName>
        <fullName evidence="12">Nucleoporin Nup133/Nup155-like C-terminal domain-containing protein</fullName>
    </recommendedName>
</protein>
<dbReference type="GO" id="GO:0006606">
    <property type="term" value="P:protein import into nucleus"/>
    <property type="evidence" value="ECO:0007669"/>
    <property type="project" value="TreeGrafter"/>
</dbReference>
<dbReference type="InterPro" id="IPR007187">
    <property type="entry name" value="Nucleoporin_Nup133/Nup155_C"/>
</dbReference>
<dbReference type="SUPFAM" id="SSF117289">
    <property type="entry name" value="Nucleoporin domain"/>
    <property type="match status" value="1"/>
</dbReference>
<evidence type="ECO:0000256" key="2">
    <source>
        <dbReference type="ARBA" id="ARBA00005569"/>
    </source>
</evidence>
<feature type="domain" description="Nucleoporin Nup133/Nup155-like C-terminal" evidence="8">
    <location>
        <begin position="631"/>
        <end position="976"/>
    </location>
</feature>
<dbReference type="PANTHER" id="PTHR13405:SF11">
    <property type="entry name" value="NUCLEAR PORE COMPLEX PROTEIN NUP133"/>
    <property type="match status" value="1"/>
</dbReference>
<keyword evidence="6" id="KW-0811">Translocation</keyword>
<comment type="caution">
    <text evidence="10">The sequence shown here is derived from an EMBL/GenBank/DDBJ whole genome shotgun (WGS) entry which is preliminary data.</text>
</comment>